<dbReference type="SMART" id="SM00518">
    <property type="entry name" value="AP2Ec"/>
    <property type="match status" value="1"/>
</dbReference>
<name>A0ABT2Y5E1_9MOLU</name>
<dbReference type="InterPro" id="IPR013022">
    <property type="entry name" value="Xyl_isomerase-like_TIM-brl"/>
</dbReference>
<feature type="binding site" evidence="7">
    <location>
        <position position="148"/>
    </location>
    <ligand>
        <name>Zn(2+)</name>
        <dbReference type="ChEBI" id="CHEBI:29105"/>
        <label>2</label>
    </ligand>
</feature>
<evidence type="ECO:0000313" key="9">
    <source>
        <dbReference type="EMBL" id="MCV2231951.1"/>
    </source>
</evidence>
<evidence type="ECO:0000256" key="4">
    <source>
        <dbReference type="ARBA" id="ARBA00022801"/>
    </source>
</evidence>
<evidence type="ECO:0000256" key="1">
    <source>
        <dbReference type="ARBA" id="ARBA00005340"/>
    </source>
</evidence>
<dbReference type="PROSITE" id="PS00729">
    <property type="entry name" value="AP_NUCLEASE_F2_1"/>
    <property type="match status" value="1"/>
</dbReference>
<dbReference type="HAMAP" id="MF_00152">
    <property type="entry name" value="Nfo"/>
    <property type="match status" value="1"/>
</dbReference>
<protein>
    <recommendedName>
        <fullName evidence="7">Probable endonuclease 4</fullName>
        <ecNumber evidence="7">3.1.21.2</ecNumber>
    </recommendedName>
    <alternativeName>
        <fullName evidence="7">Endodeoxyribonuclease IV</fullName>
    </alternativeName>
    <alternativeName>
        <fullName evidence="7">Endonuclease IV</fullName>
    </alternativeName>
</protein>
<proteinExistence type="inferred from homology"/>
<keyword evidence="7" id="KW-0540">Nuclease</keyword>
<dbReference type="CDD" id="cd00019">
    <property type="entry name" value="AP2Ec"/>
    <property type="match status" value="1"/>
</dbReference>
<dbReference type="Gene3D" id="3.20.20.150">
    <property type="entry name" value="Divalent-metal-dependent TIM barrel enzymes"/>
    <property type="match status" value="1"/>
</dbReference>
<dbReference type="PANTHER" id="PTHR21445:SF0">
    <property type="entry name" value="APURINIC-APYRIMIDINIC ENDONUCLEASE"/>
    <property type="match status" value="1"/>
</dbReference>
<keyword evidence="7" id="KW-0255">Endonuclease</keyword>
<keyword evidence="3 7" id="KW-0227">DNA damage</keyword>
<feature type="binding site" evidence="7">
    <location>
        <position position="148"/>
    </location>
    <ligand>
        <name>Zn(2+)</name>
        <dbReference type="ChEBI" id="CHEBI:29105"/>
        <label>1</label>
    </ligand>
</feature>
<feature type="binding site" evidence="7">
    <location>
        <position position="185"/>
    </location>
    <ligand>
        <name>Zn(2+)</name>
        <dbReference type="ChEBI" id="CHEBI:29105"/>
        <label>3</label>
    </ligand>
</feature>
<dbReference type="Proteomes" id="UP001177160">
    <property type="component" value="Unassembled WGS sequence"/>
</dbReference>
<gene>
    <name evidence="7" type="primary">nfo</name>
    <name evidence="9" type="ORF">N7548_03820</name>
</gene>
<accession>A0ABT2Y5E1</accession>
<dbReference type="NCBIfam" id="NF002196">
    <property type="entry name" value="PRK01060.1-1"/>
    <property type="match status" value="1"/>
</dbReference>
<feature type="domain" description="Xylose isomerase-like TIM barrel" evidence="8">
    <location>
        <begin position="23"/>
        <end position="281"/>
    </location>
</feature>
<evidence type="ECO:0000256" key="2">
    <source>
        <dbReference type="ARBA" id="ARBA00022723"/>
    </source>
</evidence>
<dbReference type="PROSITE" id="PS00731">
    <property type="entry name" value="AP_NUCLEASE_F2_3"/>
    <property type="match status" value="1"/>
</dbReference>
<comment type="caution">
    <text evidence="9">The sequence shown here is derived from an EMBL/GenBank/DDBJ whole genome shotgun (WGS) entry which is preliminary data.</text>
</comment>
<dbReference type="Pfam" id="PF01261">
    <property type="entry name" value="AP_endonuc_2"/>
    <property type="match status" value="1"/>
</dbReference>
<keyword evidence="10" id="KW-1185">Reference proteome</keyword>
<keyword evidence="5 7" id="KW-0862">Zinc</keyword>
<dbReference type="PROSITE" id="PS51432">
    <property type="entry name" value="AP_NUCLEASE_F2_4"/>
    <property type="match status" value="1"/>
</dbReference>
<dbReference type="InterPro" id="IPR001719">
    <property type="entry name" value="AP_endonuc_2"/>
</dbReference>
<feature type="binding site" evidence="7">
    <location>
        <position position="230"/>
    </location>
    <ligand>
        <name>Zn(2+)</name>
        <dbReference type="ChEBI" id="CHEBI:29105"/>
        <label>3</label>
    </ligand>
</feature>
<feature type="binding site" evidence="7">
    <location>
        <position position="232"/>
    </location>
    <ligand>
        <name>Zn(2+)</name>
        <dbReference type="ChEBI" id="CHEBI:29105"/>
        <label>3</label>
    </ligand>
</feature>
<evidence type="ECO:0000256" key="5">
    <source>
        <dbReference type="ARBA" id="ARBA00022833"/>
    </source>
</evidence>
<organism evidence="9 10">
    <name type="scientific">Paracholeplasma manati</name>
    <dbReference type="NCBI Taxonomy" id="591373"/>
    <lineage>
        <taxon>Bacteria</taxon>
        <taxon>Bacillati</taxon>
        <taxon>Mycoplasmatota</taxon>
        <taxon>Mollicutes</taxon>
        <taxon>Acholeplasmatales</taxon>
        <taxon>Acholeplasmataceae</taxon>
        <taxon>Paracholeplasma</taxon>
    </lineage>
</organism>
<feature type="binding site" evidence="7">
    <location>
        <position position="262"/>
    </location>
    <ligand>
        <name>Zn(2+)</name>
        <dbReference type="ChEBI" id="CHEBI:29105"/>
        <label>2</label>
    </ligand>
</feature>
<evidence type="ECO:0000256" key="6">
    <source>
        <dbReference type="ARBA" id="ARBA00023204"/>
    </source>
</evidence>
<feature type="binding site" evidence="7">
    <location>
        <position position="111"/>
    </location>
    <ligand>
        <name>Zn(2+)</name>
        <dbReference type="ChEBI" id="CHEBI:29105"/>
        <label>1</label>
    </ligand>
</feature>
<dbReference type="SUPFAM" id="SSF51658">
    <property type="entry name" value="Xylose isomerase-like"/>
    <property type="match status" value="1"/>
</dbReference>
<evidence type="ECO:0000259" key="8">
    <source>
        <dbReference type="Pfam" id="PF01261"/>
    </source>
</evidence>
<comment type="cofactor">
    <cofactor evidence="7">
        <name>Zn(2+)</name>
        <dbReference type="ChEBI" id="CHEBI:29105"/>
    </cofactor>
    <text evidence="7">Binds 3 Zn(2+) ions.</text>
</comment>
<evidence type="ECO:0000313" key="10">
    <source>
        <dbReference type="Proteomes" id="UP001177160"/>
    </source>
</evidence>
<evidence type="ECO:0000256" key="3">
    <source>
        <dbReference type="ARBA" id="ARBA00022763"/>
    </source>
</evidence>
<dbReference type="GO" id="GO:0008833">
    <property type="term" value="F:deoxyribonuclease IV (phage-T4-induced) activity"/>
    <property type="evidence" value="ECO:0007669"/>
    <property type="project" value="UniProtKB-EC"/>
</dbReference>
<dbReference type="EC" id="3.1.21.2" evidence="7"/>
<keyword evidence="2 7" id="KW-0479">Metal-binding</keyword>
<keyword evidence="6 7" id="KW-0234">DNA repair</keyword>
<sequence>MLKIGSHVGLSGSDMYEGSVLEAISYGATAFMVYTGAPQNTIRKSIKDLNIAGAEKQMQAHGLSFDDVVVHAPYIINLANPDPEKRAFAVEFLTKEVERTHAMHVKQIVLHPGSAVGKDRAEALKWIAEGINQVIQNTKQLPVKIALETMAGKGNEMGKTFEEIRDMITLIEDKNRISVCFDTCHTSDAGYDIQNDFEGVIQHFDQVVGKQYISVFHVNDSKNPRGAAKDRHANLGFGEIGFDALLKVIYHPDFNHIPKILETPYIDDKAPYKHEIQMIKNRTFNPNLELDVKNS</sequence>
<keyword evidence="4 7" id="KW-0378">Hydrolase</keyword>
<dbReference type="PANTHER" id="PTHR21445">
    <property type="entry name" value="ENDONUCLEASE IV ENDODEOXYRIBONUCLEASE IV"/>
    <property type="match status" value="1"/>
</dbReference>
<evidence type="ECO:0000256" key="7">
    <source>
        <dbReference type="HAMAP-Rule" id="MF_00152"/>
    </source>
</evidence>
<comment type="function">
    <text evidence="7">Endonuclease IV plays a role in DNA repair. It cleaves phosphodiester bonds at apurinic or apyrimidinic (AP) sites, generating a 3'-hydroxyl group and a 5'-terminal sugar phosphate.</text>
</comment>
<reference evidence="9" key="1">
    <citation type="submission" date="2022-09" db="EMBL/GenBank/DDBJ databases">
        <title>Novel Mycoplasma species identified in domestic and wild animals.</title>
        <authorList>
            <person name="Volokhov D.V."/>
            <person name="Furtak V.A."/>
            <person name="Zagorodnyaya T.A."/>
        </authorList>
    </citation>
    <scope>NUCLEOTIDE SEQUENCE</scope>
    <source>
        <strain evidence="9">Oakley</strain>
    </source>
</reference>
<dbReference type="InterPro" id="IPR018246">
    <property type="entry name" value="AP_endonuc_F2_Zn_BS"/>
</dbReference>
<dbReference type="PROSITE" id="PS00730">
    <property type="entry name" value="AP_NUCLEASE_F2_2"/>
    <property type="match status" value="1"/>
</dbReference>
<feature type="binding site" evidence="7">
    <location>
        <position position="71"/>
    </location>
    <ligand>
        <name>Zn(2+)</name>
        <dbReference type="ChEBI" id="CHEBI:29105"/>
        <label>1</label>
    </ligand>
</feature>
<dbReference type="EMBL" id="JAOVQM010000002">
    <property type="protein sequence ID" value="MCV2231951.1"/>
    <property type="molecule type" value="Genomic_DNA"/>
</dbReference>
<comment type="similarity">
    <text evidence="1 7">Belongs to the AP endonuclease 2 family.</text>
</comment>
<dbReference type="InterPro" id="IPR036237">
    <property type="entry name" value="Xyl_isomerase-like_sf"/>
</dbReference>
<dbReference type="RefSeq" id="WP_263608104.1">
    <property type="nucleotide sequence ID" value="NZ_JAOVQM010000002.1"/>
</dbReference>
<feature type="binding site" evidence="7">
    <location>
        <position position="182"/>
    </location>
    <ligand>
        <name>Zn(2+)</name>
        <dbReference type="ChEBI" id="CHEBI:29105"/>
        <label>2</label>
    </ligand>
</feature>
<feature type="binding site" evidence="7">
    <location>
        <position position="217"/>
    </location>
    <ligand>
        <name>Zn(2+)</name>
        <dbReference type="ChEBI" id="CHEBI:29105"/>
        <label>2</label>
    </ligand>
</feature>
<dbReference type="NCBIfam" id="TIGR00587">
    <property type="entry name" value="nfo"/>
    <property type="match status" value="1"/>
</dbReference>
<comment type="catalytic activity">
    <reaction evidence="7">
        <text>Endonucleolytic cleavage to 5'-phosphooligonucleotide end-products.</text>
        <dbReference type="EC" id="3.1.21.2"/>
    </reaction>
</comment>